<dbReference type="PANTHER" id="PTHR31377">
    <property type="entry name" value="AGMATINE DEIMINASE-RELATED"/>
    <property type="match status" value="1"/>
</dbReference>
<evidence type="ECO:0000313" key="3">
    <source>
        <dbReference type="Proteomes" id="UP000243205"/>
    </source>
</evidence>
<dbReference type="SUPFAM" id="SSF55909">
    <property type="entry name" value="Pentein"/>
    <property type="match status" value="1"/>
</dbReference>
<protein>
    <submittedName>
        <fullName evidence="2">Agmatine deiminase</fullName>
    </submittedName>
</protein>
<dbReference type="InterPro" id="IPR007466">
    <property type="entry name" value="Peptidyl-Arg-deiminase_porph"/>
</dbReference>
<evidence type="ECO:0000256" key="1">
    <source>
        <dbReference type="ARBA" id="ARBA00022801"/>
    </source>
</evidence>
<sequence>MPTAIRLPAEWEAQDAVLLAWPTAASDWAPILPQIEQVFIELIRQINRFEPVLLVAPDAALVRQRLQAAGLDGPRLQLYELPTNDTWARDFGPISVEIDGRVALYDFGFNGWGLKFAADQDNQINRRLAAAGAWACDLQCQPLIFEGGSFESDGAGTLLTTSTCLLSPNRNPHLSRPQLETQLCQLFGLRQVLWLDHGYLAGDDTDAHIDTLVRLCPDDTLVYVRCNDPADEHYAALQAMEQQLASFRTLAGAPYRLRPLPWPAARFDEDGQRLPATYANYLVLNGAVLVPTYDDPADGEALAVMASAYPDRTIIGVNCLPVIWQHGSLHCLTMQLAKGTLA</sequence>
<dbReference type="STRING" id="57664.SAMN05661003_11516"/>
<dbReference type="AlphaFoldDB" id="A0A1G7DQY8"/>
<dbReference type="Pfam" id="PF04371">
    <property type="entry name" value="PAD_porph"/>
    <property type="match status" value="1"/>
</dbReference>
<organism evidence="2 3">
    <name type="scientific">Desulfuromonas thiophila</name>
    <dbReference type="NCBI Taxonomy" id="57664"/>
    <lineage>
        <taxon>Bacteria</taxon>
        <taxon>Pseudomonadati</taxon>
        <taxon>Thermodesulfobacteriota</taxon>
        <taxon>Desulfuromonadia</taxon>
        <taxon>Desulfuromonadales</taxon>
        <taxon>Desulfuromonadaceae</taxon>
        <taxon>Desulfuromonas</taxon>
    </lineage>
</organism>
<dbReference type="Gene3D" id="3.75.10.10">
    <property type="entry name" value="L-arginine/glycine Amidinotransferase, Chain A"/>
    <property type="match status" value="1"/>
</dbReference>
<dbReference type="GO" id="GO:0047632">
    <property type="term" value="F:agmatine deiminase activity"/>
    <property type="evidence" value="ECO:0007669"/>
    <property type="project" value="TreeGrafter"/>
</dbReference>
<name>A0A1G7DQY8_9BACT</name>
<keyword evidence="3" id="KW-1185">Reference proteome</keyword>
<dbReference type="GO" id="GO:0004668">
    <property type="term" value="F:protein-arginine deiminase activity"/>
    <property type="evidence" value="ECO:0007669"/>
    <property type="project" value="InterPro"/>
</dbReference>
<dbReference type="GO" id="GO:0009446">
    <property type="term" value="P:putrescine biosynthetic process"/>
    <property type="evidence" value="ECO:0007669"/>
    <property type="project" value="InterPro"/>
</dbReference>
<accession>A0A1G7DQY8</accession>
<evidence type="ECO:0000313" key="2">
    <source>
        <dbReference type="EMBL" id="SDE53921.1"/>
    </source>
</evidence>
<proteinExistence type="predicted"/>
<gene>
    <name evidence="2" type="ORF">SAMN05661003_11516</name>
</gene>
<dbReference type="Proteomes" id="UP000243205">
    <property type="component" value="Unassembled WGS sequence"/>
</dbReference>
<keyword evidence="1" id="KW-0378">Hydrolase</keyword>
<dbReference type="PANTHER" id="PTHR31377:SF0">
    <property type="entry name" value="AGMATINE DEIMINASE-RELATED"/>
    <property type="match status" value="1"/>
</dbReference>
<dbReference type="EMBL" id="FNAQ01000015">
    <property type="protein sequence ID" value="SDE53921.1"/>
    <property type="molecule type" value="Genomic_DNA"/>
</dbReference>
<dbReference type="RefSeq" id="WP_092079697.1">
    <property type="nucleotide sequence ID" value="NZ_FNAQ01000015.1"/>
</dbReference>
<dbReference type="OrthoDB" id="9808013at2"/>
<reference evidence="3" key="1">
    <citation type="submission" date="2016-10" db="EMBL/GenBank/DDBJ databases">
        <authorList>
            <person name="Varghese N."/>
            <person name="Submissions S."/>
        </authorList>
    </citation>
    <scope>NUCLEOTIDE SEQUENCE [LARGE SCALE GENOMIC DNA]</scope>
    <source>
        <strain evidence="3">DSM 8987</strain>
    </source>
</reference>